<proteinExistence type="predicted"/>
<gene>
    <name evidence="6" type="ORF">TCE0_017f04117</name>
</gene>
<dbReference type="AlphaFoldDB" id="A0A6V8H5H0"/>
<comment type="caution">
    <text evidence="6">The sequence shown here is derived from an EMBL/GenBank/DDBJ whole genome shotgun (WGS) entry which is preliminary data.</text>
</comment>
<dbReference type="Gene3D" id="3.60.130.10">
    <property type="entry name" value="Clavaminate synthase-like"/>
    <property type="match status" value="1"/>
</dbReference>
<feature type="region of interest" description="Disordered" evidence="4">
    <location>
        <begin position="127"/>
        <end position="146"/>
    </location>
</feature>
<dbReference type="GO" id="GO:0005739">
    <property type="term" value="C:mitochondrion"/>
    <property type="evidence" value="ECO:0007669"/>
    <property type="project" value="TreeGrafter"/>
</dbReference>
<dbReference type="SUPFAM" id="SSF52540">
    <property type="entry name" value="P-loop containing nucleoside triphosphate hydrolases"/>
    <property type="match status" value="1"/>
</dbReference>
<dbReference type="InterPro" id="IPR027417">
    <property type="entry name" value="P-loop_NTPase"/>
</dbReference>
<evidence type="ECO:0000256" key="2">
    <source>
        <dbReference type="ARBA" id="ARBA00023002"/>
    </source>
</evidence>
<dbReference type="InterPro" id="IPR022812">
    <property type="entry name" value="Dynamin"/>
</dbReference>
<dbReference type="SMART" id="SM00053">
    <property type="entry name" value="DYNc"/>
    <property type="match status" value="1"/>
</dbReference>
<dbReference type="GO" id="GO:0003924">
    <property type="term" value="F:GTPase activity"/>
    <property type="evidence" value="ECO:0007669"/>
    <property type="project" value="InterPro"/>
</dbReference>
<dbReference type="GO" id="GO:0006897">
    <property type="term" value="P:endocytosis"/>
    <property type="evidence" value="ECO:0007669"/>
    <property type="project" value="TreeGrafter"/>
</dbReference>
<feature type="region of interest" description="Disordered" evidence="4">
    <location>
        <begin position="694"/>
        <end position="714"/>
    </location>
</feature>
<keyword evidence="7" id="KW-1185">Reference proteome</keyword>
<dbReference type="PANTHER" id="PTHR11566">
    <property type="entry name" value="DYNAMIN"/>
    <property type="match status" value="1"/>
</dbReference>
<dbReference type="GO" id="GO:0016559">
    <property type="term" value="P:peroxisome fission"/>
    <property type="evidence" value="ECO:0007669"/>
    <property type="project" value="TreeGrafter"/>
</dbReference>
<keyword evidence="1" id="KW-0547">Nucleotide-binding</keyword>
<keyword evidence="2" id="KW-0560">Oxidoreductase</keyword>
<dbReference type="PANTHER" id="PTHR11566:SF149">
    <property type="entry name" value="GTPASE, PUTATIVE (AFU_ORTHOLOGUE AFUA_6G11890)-RELATED"/>
    <property type="match status" value="1"/>
</dbReference>
<protein>
    <recommendedName>
        <fullName evidence="5">Dynamin GTPase domain-containing protein</fullName>
    </recommendedName>
</protein>
<feature type="domain" description="Dynamin GTPase" evidence="5">
    <location>
        <begin position="17"/>
        <end position="280"/>
    </location>
</feature>
<dbReference type="GO" id="GO:0005874">
    <property type="term" value="C:microtubule"/>
    <property type="evidence" value="ECO:0007669"/>
    <property type="project" value="TreeGrafter"/>
</dbReference>
<dbReference type="Pfam" id="PF00350">
    <property type="entry name" value="Dynamin_N"/>
    <property type="match status" value="1"/>
</dbReference>
<dbReference type="Pfam" id="PF01031">
    <property type="entry name" value="Dynamin_M"/>
    <property type="match status" value="1"/>
</dbReference>
<evidence type="ECO:0000259" key="5">
    <source>
        <dbReference type="SMART" id="SM00053"/>
    </source>
</evidence>
<feature type="compositionally biased region" description="Basic and acidic residues" evidence="4">
    <location>
        <begin position="956"/>
        <end position="968"/>
    </location>
</feature>
<feature type="compositionally biased region" description="Polar residues" evidence="4">
    <location>
        <begin position="456"/>
        <end position="475"/>
    </location>
</feature>
<dbReference type="InterPro" id="IPR001401">
    <property type="entry name" value="Dynamin_GTPase"/>
</dbReference>
<accession>A0A6V8H5H0</accession>
<keyword evidence="3" id="KW-0342">GTP-binding</keyword>
<feature type="region of interest" description="Disordered" evidence="4">
    <location>
        <begin position="946"/>
        <end position="997"/>
    </location>
</feature>
<dbReference type="GO" id="GO:0048312">
    <property type="term" value="P:intracellular distribution of mitochondria"/>
    <property type="evidence" value="ECO:0007669"/>
    <property type="project" value="TreeGrafter"/>
</dbReference>
<evidence type="ECO:0000313" key="6">
    <source>
        <dbReference type="EMBL" id="GAM35632.1"/>
    </source>
</evidence>
<feature type="compositionally biased region" description="Basic and acidic residues" evidence="4">
    <location>
        <begin position="694"/>
        <end position="705"/>
    </location>
</feature>
<organism evidence="6 7">
    <name type="scientific">Talaromyces pinophilus</name>
    <name type="common">Penicillium pinophilum</name>
    <dbReference type="NCBI Taxonomy" id="128442"/>
    <lineage>
        <taxon>Eukaryota</taxon>
        <taxon>Fungi</taxon>
        <taxon>Dikarya</taxon>
        <taxon>Ascomycota</taxon>
        <taxon>Pezizomycotina</taxon>
        <taxon>Eurotiomycetes</taxon>
        <taxon>Eurotiomycetidae</taxon>
        <taxon>Eurotiales</taxon>
        <taxon>Trichocomaceae</taxon>
        <taxon>Talaromyces</taxon>
        <taxon>Talaromyces sect. Talaromyces</taxon>
    </lineage>
</organism>
<evidence type="ECO:0000256" key="4">
    <source>
        <dbReference type="SAM" id="MobiDB-lite"/>
    </source>
</evidence>
<dbReference type="GO" id="GO:0008017">
    <property type="term" value="F:microtubule binding"/>
    <property type="evidence" value="ECO:0007669"/>
    <property type="project" value="TreeGrafter"/>
</dbReference>
<dbReference type="PRINTS" id="PR00195">
    <property type="entry name" value="DYNAMIN"/>
</dbReference>
<dbReference type="InterPro" id="IPR000375">
    <property type="entry name" value="Dynamin_stalk"/>
</dbReference>
<dbReference type="InterPro" id="IPR045063">
    <property type="entry name" value="Dynamin_N"/>
</dbReference>
<dbReference type="GO" id="GO:0005525">
    <property type="term" value="F:GTP binding"/>
    <property type="evidence" value="ECO:0007669"/>
    <property type="project" value="InterPro"/>
</dbReference>
<feature type="region of interest" description="Disordered" evidence="4">
    <location>
        <begin position="456"/>
        <end position="480"/>
    </location>
</feature>
<dbReference type="Proteomes" id="UP000053095">
    <property type="component" value="Unassembled WGS sequence"/>
</dbReference>
<dbReference type="GO" id="GO:0016491">
    <property type="term" value="F:oxidoreductase activity"/>
    <property type="evidence" value="ECO:0007669"/>
    <property type="project" value="UniProtKB-KW"/>
</dbReference>
<dbReference type="GO" id="GO:0000266">
    <property type="term" value="P:mitochondrial fission"/>
    <property type="evidence" value="ECO:0007669"/>
    <property type="project" value="TreeGrafter"/>
</dbReference>
<feature type="compositionally biased region" description="Gly residues" evidence="4">
    <location>
        <begin position="982"/>
        <end position="997"/>
    </location>
</feature>
<evidence type="ECO:0000313" key="7">
    <source>
        <dbReference type="Proteomes" id="UP000053095"/>
    </source>
</evidence>
<dbReference type="Gene3D" id="3.40.50.300">
    <property type="entry name" value="P-loop containing nucleotide triphosphate hydrolases"/>
    <property type="match status" value="1"/>
</dbReference>
<dbReference type="GO" id="GO:0016020">
    <property type="term" value="C:membrane"/>
    <property type="evidence" value="ECO:0007669"/>
    <property type="project" value="TreeGrafter"/>
</dbReference>
<reference evidence="7" key="1">
    <citation type="journal article" date="2015" name="Genome Announc.">
        <title>Draft genome sequence of Talaromyces cellulolyticus strain Y-94, a source of lignocellulosic biomass-degrading enzymes.</title>
        <authorList>
            <person name="Fujii T."/>
            <person name="Koike H."/>
            <person name="Sawayama S."/>
            <person name="Yano S."/>
            <person name="Inoue H."/>
        </authorList>
    </citation>
    <scope>NUCLEOTIDE SEQUENCE [LARGE SCALE GENOMIC DNA]</scope>
    <source>
        <strain evidence="7">Y-94</strain>
    </source>
</reference>
<dbReference type="InterPro" id="IPR042098">
    <property type="entry name" value="TauD-like_sf"/>
</dbReference>
<name>A0A6V8H5H0_TALPI</name>
<sequence>MAQSSESEHNTIHDLIDERQIDLFDALDQLAKLKAAGQIRIDVPQLVVVGAQSSSKSSTLEALVRFQRSEQKGIHVSVELKSQRTEQETAEVLQSIANINKTNTSSPEQVRNMMMAARSALGVKPVKPMEDPAGSHHPTPPAERTARSFTEDVLIIEQSGPNVPLLTLLDLPSIFLATSEEQDEVSRETVKGYIMSKRAVVMLVVSASEGFHNSNIISTLQGLRKEDARLEDRVIGVITKTDEVVSHEETAKLLRGEIKDLINPAHGWHVVRNQNSDERKKGQPLDDRDQNEINYFSNQPWRGLIMGGKGIASLRSTLKDVLWTHTMRELPGCIFDVKTKIEDIKFQLETANKSRATSLGRRRYLSNIAQKFERLTTEAVQGTYEDEPCTELHLVGFSCRNCRPFFPHLRDDRIESQVPKLRANVRALSKAFAITMRKYGKTQIIGDTDKSKNVTVDAQGGTDNLTDPSPGQQPGRSRPGDFISQKVLDKYYSHEEPQHISREDHLRGVTEDIEGNRAREPLGEASEALHWGLFHWQSKKWEKIATQHLFAVWSTIEEFMNLVLSEVCEDPYVLHRLREKIIIPNLEEVKKSSNRTLKDLLSCRSRGVTRFHDGYFHIMGARDFDESTLELTERLNGFPFAGLELNESARLGFVKLLNHTLSSLAASPVNSFSLNGFVTSLIVSTIQEKLSKCDSSKSDVRDKPSKTTTTTTTTTAAGTISTKSAKTQKDTTPMFSIMHGSKDGPERATDHVGAHYQRFHSESISCHLVAFQVCSKHDEIVKLASSWHVYNQLRATKPEVLDEFANLLEKKKSKTNQHQKPRSSFAQEAYRTELFLCDGKVILRASGQPTDSIFGTYNVGPVGDVERMAQDSCTRLILKPGDLLFINNLAVLHAVEDTRQGERHLVKLWLRNERLAWELPRGFQQDMDGLYDRRELRRVWALRPTKRNQSKSGGGEGKEVTIKGRIEAPEGDDDDGSNSGMSIGGNSMGGGSMGGWS</sequence>
<dbReference type="EMBL" id="DF933813">
    <property type="protein sequence ID" value="GAM35632.1"/>
    <property type="molecule type" value="Genomic_DNA"/>
</dbReference>
<dbReference type="SUPFAM" id="SSF51197">
    <property type="entry name" value="Clavaminate synthase-like"/>
    <property type="match status" value="1"/>
</dbReference>
<evidence type="ECO:0000256" key="3">
    <source>
        <dbReference type="ARBA" id="ARBA00023134"/>
    </source>
</evidence>
<evidence type="ECO:0000256" key="1">
    <source>
        <dbReference type="ARBA" id="ARBA00022741"/>
    </source>
</evidence>